<evidence type="ECO:0000259" key="3">
    <source>
        <dbReference type="PROSITE" id="PS50885"/>
    </source>
</evidence>
<feature type="transmembrane region" description="Helical" evidence="2">
    <location>
        <begin position="21"/>
        <end position="43"/>
    </location>
</feature>
<keyword evidence="1" id="KW-0378">Hydrolase</keyword>
<reference evidence="4 5" key="1">
    <citation type="submission" date="2020-05" db="EMBL/GenBank/DDBJ databases">
        <title>Azospirillum oleiclasticum sp. nov, a nitrogen-fixing and heavy crude oil-emulsifying bacterium isolated from the crude oil of Yumen Oilfield.</title>
        <authorList>
            <person name="Wu D."/>
            <person name="Cai M."/>
            <person name="Zhang X."/>
        </authorList>
    </citation>
    <scope>NUCLEOTIDE SEQUENCE [LARGE SCALE GENOMIC DNA]</scope>
    <source>
        <strain evidence="4 5">ROY-1-1-2</strain>
    </source>
</reference>
<dbReference type="InterPro" id="IPR001932">
    <property type="entry name" value="PPM-type_phosphatase-like_dom"/>
</dbReference>
<dbReference type="Gene3D" id="3.30.450.20">
    <property type="entry name" value="PAS domain"/>
    <property type="match status" value="1"/>
</dbReference>
<feature type="domain" description="HAMP" evidence="3">
    <location>
        <begin position="347"/>
        <end position="399"/>
    </location>
</feature>
<dbReference type="Pfam" id="PF07228">
    <property type="entry name" value="SpoIIE"/>
    <property type="match status" value="1"/>
</dbReference>
<proteinExistence type="predicted"/>
<accession>A0ABX2T7H2</accession>
<feature type="transmembrane region" description="Helical" evidence="2">
    <location>
        <begin position="326"/>
        <end position="346"/>
    </location>
</feature>
<dbReference type="CDD" id="cd06225">
    <property type="entry name" value="HAMP"/>
    <property type="match status" value="1"/>
</dbReference>
<dbReference type="SUPFAM" id="SSF158472">
    <property type="entry name" value="HAMP domain-like"/>
    <property type="match status" value="1"/>
</dbReference>
<organism evidence="4 5">
    <name type="scientific">Azospirillum oleiclasticum</name>
    <dbReference type="NCBI Taxonomy" id="2735135"/>
    <lineage>
        <taxon>Bacteria</taxon>
        <taxon>Pseudomonadati</taxon>
        <taxon>Pseudomonadota</taxon>
        <taxon>Alphaproteobacteria</taxon>
        <taxon>Rhodospirillales</taxon>
        <taxon>Azospirillaceae</taxon>
        <taxon>Azospirillum</taxon>
    </lineage>
</organism>
<sequence length="698" mass="75981">MTPLSHRPALTRFAPTVAGRLLAAFLLIGLLPVATLLAVSYSITEDAMTRAVEANLVALGDARASQIETYVVERQRAVTVLARQPEIVRALTDMRYAAETNGIDTPPYRDIERRHRPTLARFIDVAAFTDLFLITDSGDVVFSVRHGPDLGTNYYTGPYAGTELAKVFDRAKTLMGTEMSEFAQHPTTQEAAAFLASPVLYNGIVIGVVAVQMSNVDFYNLVADYTGLGHTGETVVGTATPGGVTIVAPLRNDPDAPFRRIVPRGSERGSALVEAAHGRRGYGIVQDYRGRRVVAAWRYLPSFSGGMVVKIDAAEALAPVRRQLDVLLLITGAILGVAVVTAIVMARTIATPLRRLTAAARAVAAGDLDQTVPVTRHDEIGIFTSTFNQMMTDLRRMYETIEDTVVERTEQLRQETETVRQLNRQIMESIAYAARIQRSLLPQFDTLARHVEGLSVRWEPRDVVGGDFYWWHETPDGYTLVLADCTGHGVPGAFMTIIVAGALDRLRQENRLKDPASALADLHRLVKRALHQAGGNPLSEDGLDAAVCHVSTIDGTLTFAGARLSIVVSEWGTWHEIRGDRKSIGYRSVDIGAGFTNHSLPLTPGMEVWLYTDGLTDQLGAARGIAFGRRRLRNVLASAPGDVTERSAAVLGALADYQGAMPRLDDITLIGFRPRPSNKWKEPTLPAGNAVKAPLESC</sequence>
<dbReference type="SUPFAM" id="SSF81606">
    <property type="entry name" value="PP2C-like"/>
    <property type="match status" value="1"/>
</dbReference>
<name>A0ABX2T7H2_9PROT</name>
<dbReference type="SMART" id="SM00304">
    <property type="entry name" value="HAMP"/>
    <property type="match status" value="1"/>
</dbReference>
<keyword evidence="2" id="KW-0472">Membrane</keyword>
<comment type="caution">
    <text evidence="4">The sequence shown here is derived from an EMBL/GenBank/DDBJ whole genome shotgun (WGS) entry which is preliminary data.</text>
</comment>
<keyword evidence="2" id="KW-0812">Transmembrane</keyword>
<dbReference type="PANTHER" id="PTHR43156">
    <property type="entry name" value="STAGE II SPORULATION PROTEIN E-RELATED"/>
    <property type="match status" value="1"/>
</dbReference>
<evidence type="ECO:0000256" key="1">
    <source>
        <dbReference type="ARBA" id="ARBA00022801"/>
    </source>
</evidence>
<dbReference type="Proteomes" id="UP000584642">
    <property type="component" value="Unassembled WGS sequence"/>
</dbReference>
<dbReference type="Gene3D" id="6.10.340.10">
    <property type="match status" value="1"/>
</dbReference>
<gene>
    <name evidence="4" type="ORF">HND93_05815</name>
</gene>
<dbReference type="PANTHER" id="PTHR43156:SF9">
    <property type="entry name" value="HAMP DOMAIN-CONTAINING PROTEIN"/>
    <property type="match status" value="1"/>
</dbReference>
<dbReference type="PROSITE" id="PS50885">
    <property type="entry name" value="HAMP"/>
    <property type="match status" value="1"/>
</dbReference>
<dbReference type="Pfam" id="PF00672">
    <property type="entry name" value="HAMP"/>
    <property type="match status" value="1"/>
</dbReference>
<dbReference type="EMBL" id="JABFDB010000002">
    <property type="protein sequence ID" value="NYZ19222.1"/>
    <property type="molecule type" value="Genomic_DNA"/>
</dbReference>
<dbReference type="SMART" id="SM00331">
    <property type="entry name" value="PP2C_SIG"/>
    <property type="match status" value="1"/>
</dbReference>
<dbReference type="RefSeq" id="WP_180280993.1">
    <property type="nucleotide sequence ID" value="NZ_JABFDB010000002.1"/>
</dbReference>
<dbReference type="InterPro" id="IPR036457">
    <property type="entry name" value="PPM-type-like_dom_sf"/>
</dbReference>
<evidence type="ECO:0000313" key="5">
    <source>
        <dbReference type="Proteomes" id="UP000584642"/>
    </source>
</evidence>
<keyword evidence="5" id="KW-1185">Reference proteome</keyword>
<evidence type="ECO:0000256" key="2">
    <source>
        <dbReference type="SAM" id="Phobius"/>
    </source>
</evidence>
<dbReference type="InterPro" id="IPR052016">
    <property type="entry name" value="Bact_Sigma-Reg"/>
</dbReference>
<protein>
    <submittedName>
        <fullName evidence="4">SpoIIE family protein phosphatase</fullName>
    </submittedName>
</protein>
<keyword evidence="2" id="KW-1133">Transmembrane helix</keyword>
<dbReference type="Gene3D" id="3.60.40.10">
    <property type="entry name" value="PPM-type phosphatase domain"/>
    <property type="match status" value="1"/>
</dbReference>
<dbReference type="InterPro" id="IPR003660">
    <property type="entry name" value="HAMP_dom"/>
</dbReference>
<evidence type="ECO:0000313" key="4">
    <source>
        <dbReference type="EMBL" id="NYZ19222.1"/>
    </source>
</evidence>